<gene>
    <name evidence="2" type="ORF">CAEBREN_28416</name>
</gene>
<organism evidence="3">
    <name type="scientific">Caenorhabditis brenneri</name>
    <name type="common">Nematode worm</name>
    <dbReference type="NCBI Taxonomy" id="135651"/>
    <lineage>
        <taxon>Eukaryota</taxon>
        <taxon>Metazoa</taxon>
        <taxon>Ecdysozoa</taxon>
        <taxon>Nematoda</taxon>
        <taxon>Chromadorea</taxon>
        <taxon>Rhabditida</taxon>
        <taxon>Rhabditina</taxon>
        <taxon>Rhabditomorpha</taxon>
        <taxon>Rhabditoidea</taxon>
        <taxon>Rhabditidae</taxon>
        <taxon>Peloderinae</taxon>
        <taxon>Caenorhabditis</taxon>
    </lineage>
</organism>
<evidence type="ECO:0000313" key="2">
    <source>
        <dbReference type="EMBL" id="EGT48071.1"/>
    </source>
</evidence>
<dbReference type="Proteomes" id="UP000008068">
    <property type="component" value="Unassembled WGS sequence"/>
</dbReference>
<dbReference type="eggNOG" id="KOG2169">
    <property type="taxonomic scope" value="Eukaryota"/>
</dbReference>
<dbReference type="InParanoid" id="G0P911"/>
<keyword evidence="3" id="KW-1185">Reference proteome</keyword>
<dbReference type="EMBL" id="GL380142">
    <property type="protein sequence ID" value="EGT48071.1"/>
    <property type="molecule type" value="Genomic_DNA"/>
</dbReference>
<reference evidence="3" key="1">
    <citation type="submission" date="2011-07" db="EMBL/GenBank/DDBJ databases">
        <authorList>
            <consortium name="Caenorhabditis brenneri Sequencing and Analysis Consortium"/>
            <person name="Wilson R.K."/>
        </authorList>
    </citation>
    <scope>NUCLEOTIDE SEQUENCE [LARGE SCALE GENOMIC DNA]</scope>
    <source>
        <strain evidence="3">PB2801</strain>
    </source>
</reference>
<sequence length="107" mass="11104">MWAHNGIPMSQPGSSAGHMPPPGAGAMPAPYPGQMNPPGMNPAMTGYPGGQMQLPYGQLEGNQHMYDQRMAAANRAAAVAAAQAQAAGRPPQGMMPDYTQMPMGQNP</sequence>
<feature type="region of interest" description="Disordered" evidence="1">
    <location>
        <begin position="83"/>
        <end position="107"/>
    </location>
</feature>
<feature type="region of interest" description="Disordered" evidence="1">
    <location>
        <begin position="1"/>
        <end position="46"/>
    </location>
</feature>
<proteinExistence type="predicted"/>
<evidence type="ECO:0000313" key="3">
    <source>
        <dbReference type="Proteomes" id="UP000008068"/>
    </source>
</evidence>
<accession>G0P911</accession>
<name>G0P911_CAEBE</name>
<dbReference type="OrthoDB" id="27975at2759"/>
<dbReference type="AlphaFoldDB" id="G0P911"/>
<protein>
    <submittedName>
        <fullName evidence="2">Uncharacterized protein</fullName>
    </submittedName>
</protein>
<evidence type="ECO:0000256" key="1">
    <source>
        <dbReference type="SAM" id="MobiDB-lite"/>
    </source>
</evidence>
<dbReference type="STRING" id="135651.G0P911"/>
<feature type="compositionally biased region" description="Low complexity" evidence="1">
    <location>
        <begin position="12"/>
        <end position="28"/>
    </location>
</feature>
<dbReference type="HOGENOM" id="CLU_2212271_0_0_1"/>